<dbReference type="InterPro" id="IPR013655">
    <property type="entry name" value="PAS_fold_3"/>
</dbReference>
<dbReference type="CDD" id="cd11386">
    <property type="entry name" value="MCP_signal"/>
    <property type="match status" value="1"/>
</dbReference>
<dbReference type="Gene3D" id="1.10.287.950">
    <property type="entry name" value="Methyl-accepting chemotaxis protein"/>
    <property type="match status" value="1"/>
</dbReference>
<feature type="coiled-coil region" evidence="5">
    <location>
        <begin position="325"/>
        <end position="362"/>
    </location>
</feature>
<keyword evidence="6" id="KW-1133">Transmembrane helix</keyword>
<dbReference type="PROSITE" id="PS50112">
    <property type="entry name" value="PAS"/>
    <property type="match status" value="1"/>
</dbReference>
<dbReference type="NCBIfam" id="TIGR00229">
    <property type="entry name" value="sensory_box"/>
    <property type="match status" value="1"/>
</dbReference>
<name>A0ABS7ZU65_9GAMM</name>
<feature type="domain" description="PAS" evidence="8">
    <location>
        <begin position="25"/>
        <end position="60"/>
    </location>
</feature>
<keyword evidence="2 4" id="KW-0807">Transducer</keyword>
<dbReference type="Pfam" id="PF08447">
    <property type="entry name" value="PAS_3"/>
    <property type="match status" value="1"/>
</dbReference>
<evidence type="ECO:0000256" key="5">
    <source>
        <dbReference type="SAM" id="Coils"/>
    </source>
</evidence>
<keyword evidence="10" id="KW-1185">Reference proteome</keyword>
<comment type="similarity">
    <text evidence="3">Belongs to the methyl-accepting chemotaxis (MCP) protein family.</text>
</comment>
<organism evidence="9 10">
    <name type="scientific">Thalassolituus marinus</name>
    <dbReference type="NCBI Taxonomy" id="671053"/>
    <lineage>
        <taxon>Bacteria</taxon>
        <taxon>Pseudomonadati</taxon>
        <taxon>Pseudomonadota</taxon>
        <taxon>Gammaproteobacteria</taxon>
        <taxon>Oceanospirillales</taxon>
        <taxon>Oceanospirillaceae</taxon>
        <taxon>Thalassolituus</taxon>
    </lineage>
</organism>
<keyword evidence="5" id="KW-0175">Coiled coil</keyword>
<feature type="transmembrane region" description="Helical" evidence="6">
    <location>
        <begin position="171"/>
        <end position="190"/>
    </location>
</feature>
<dbReference type="InterPro" id="IPR004090">
    <property type="entry name" value="Chemotax_Me-accpt_rcpt"/>
</dbReference>
<dbReference type="RefSeq" id="WP_225676766.1">
    <property type="nucleotide sequence ID" value="NZ_JAEDAH010000099.1"/>
</dbReference>
<dbReference type="PANTHER" id="PTHR32089">
    <property type="entry name" value="METHYL-ACCEPTING CHEMOTAXIS PROTEIN MCPB"/>
    <property type="match status" value="1"/>
</dbReference>
<dbReference type="PROSITE" id="PS50111">
    <property type="entry name" value="CHEMOTAXIS_TRANSDUC_2"/>
    <property type="match status" value="1"/>
</dbReference>
<dbReference type="SUPFAM" id="SSF55785">
    <property type="entry name" value="PYP-like sensor domain (PAS domain)"/>
    <property type="match status" value="1"/>
</dbReference>
<evidence type="ECO:0000256" key="2">
    <source>
        <dbReference type="ARBA" id="ARBA00023224"/>
    </source>
</evidence>
<dbReference type="InterPro" id="IPR035965">
    <property type="entry name" value="PAS-like_dom_sf"/>
</dbReference>
<dbReference type="PRINTS" id="PR00260">
    <property type="entry name" value="CHEMTRNSDUCR"/>
</dbReference>
<reference evidence="9 10" key="1">
    <citation type="submission" date="2020-12" db="EMBL/GenBank/DDBJ databases">
        <title>Novel Thalassolituus-related marine hydrocarbonoclastic bacteria mediated algae-derived hydrocarbons mineralization in twilight zone of the northern South China Sea.</title>
        <authorList>
            <person name="Dong C."/>
        </authorList>
    </citation>
    <scope>NUCLEOTIDE SEQUENCE [LARGE SCALE GENOMIC DNA]</scope>
    <source>
        <strain evidence="9 10">IMCC1826</strain>
    </source>
</reference>
<keyword evidence="6" id="KW-0472">Membrane</keyword>
<sequence>MKNNQPVTQKEILVPENTKLISSTDLKGVITHCNDAFAVISGFTRAELIGKAHNMIRHPDMPPAAFENMWKHLKAGRPWMGLVKNRTKSGDFYWVSAYVTPLIEQSRVVGYESVRVTPNREDVKRAETLYKRINAGQLRPSLREDFPLSALLFTASGVVSAGLYWLASSPLAAWLVLAGSSVCYAVLTMYQKKQMPKDLMKIMDHAFSDALAARAFTDDDILTGKVKVAILSQARHLDTVLTRLEESADEVNAHAREGLMRVEETCASLQIQQDETAQTATAVQEMSATIAGVSESVQHTAEQADAVRKQAASGRQVVLQTRESIEGLKRTVDEIRQSVNELAQQTQTIAKSAQDIEQIAEQTNLLALNAAIEAARAGEQGRGFAVVADEVRSLAMRTRESTADIHSVVSGLITRSNESVEVATRGSEAADVGFERMREAEKMLSSIVDSVAQIADMSIQMATSVEQQSQVSGEISQQIVRINQLSRESMESGGQSAETVRGIRQIAQELHDLVVQFH</sequence>
<proteinExistence type="inferred from homology"/>
<dbReference type="SUPFAM" id="SSF58104">
    <property type="entry name" value="Methyl-accepting chemotaxis protein (MCP) signaling domain"/>
    <property type="match status" value="1"/>
</dbReference>
<evidence type="ECO:0000256" key="4">
    <source>
        <dbReference type="PROSITE-ProRule" id="PRU00284"/>
    </source>
</evidence>
<evidence type="ECO:0000259" key="8">
    <source>
        <dbReference type="PROSITE" id="PS50112"/>
    </source>
</evidence>
<accession>A0ABS7ZU65</accession>
<dbReference type="Pfam" id="PF00015">
    <property type="entry name" value="MCPsignal"/>
    <property type="match status" value="1"/>
</dbReference>
<dbReference type="Gene3D" id="3.30.450.20">
    <property type="entry name" value="PAS domain"/>
    <property type="match status" value="1"/>
</dbReference>
<dbReference type="InterPro" id="IPR004089">
    <property type="entry name" value="MCPsignal_dom"/>
</dbReference>
<dbReference type="PANTHER" id="PTHR32089:SF74">
    <property type="entry name" value="METHYL-ACCEPTING CHEMOTAXIS PROTEIN AER"/>
    <property type="match status" value="1"/>
</dbReference>
<evidence type="ECO:0000256" key="3">
    <source>
        <dbReference type="ARBA" id="ARBA00029447"/>
    </source>
</evidence>
<evidence type="ECO:0000259" key="7">
    <source>
        <dbReference type="PROSITE" id="PS50111"/>
    </source>
</evidence>
<gene>
    <name evidence="9" type="ORF">I9W95_16120</name>
</gene>
<evidence type="ECO:0000256" key="1">
    <source>
        <dbReference type="ARBA" id="ARBA00004370"/>
    </source>
</evidence>
<protein>
    <submittedName>
        <fullName evidence="9">PAS domain-containing protein</fullName>
    </submittedName>
</protein>
<dbReference type="SMART" id="SM00283">
    <property type="entry name" value="MA"/>
    <property type="match status" value="1"/>
</dbReference>
<evidence type="ECO:0000256" key="6">
    <source>
        <dbReference type="SAM" id="Phobius"/>
    </source>
</evidence>
<keyword evidence="6" id="KW-0812">Transmembrane</keyword>
<comment type="caution">
    <text evidence="9">The sequence shown here is derived from an EMBL/GenBank/DDBJ whole genome shotgun (WGS) entry which is preliminary data.</text>
</comment>
<dbReference type="Proteomes" id="UP000714380">
    <property type="component" value="Unassembled WGS sequence"/>
</dbReference>
<feature type="domain" description="Methyl-accepting transducer" evidence="7">
    <location>
        <begin position="247"/>
        <end position="483"/>
    </location>
</feature>
<dbReference type="CDD" id="cd00130">
    <property type="entry name" value="PAS"/>
    <property type="match status" value="1"/>
</dbReference>
<comment type="subcellular location">
    <subcellularLocation>
        <location evidence="1">Membrane</location>
    </subcellularLocation>
</comment>
<dbReference type="EMBL" id="JAEDAH010000099">
    <property type="protein sequence ID" value="MCA6065127.1"/>
    <property type="molecule type" value="Genomic_DNA"/>
</dbReference>
<evidence type="ECO:0000313" key="10">
    <source>
        <dbReference type="Proteomes" id="UP000714380"/>
    </source>
</evidence>
<evidence type="ECO:0000313" key="9">
    <source>
        <dbReference type="EMBL" id="MCA6065127.1"/>
    </source>
</evidence>
<feature type="transmembrane region" description="Helical" evidence="6">
    <location>
        <begin position="146"/>
        <end position="165"/>
    </location>
</feature>
<dbReference type="InterPro" id="IPR000014">
    <property type="entry name" value="PAS"/>
</dbReference>